<dbReference type="AlphaFoldDB" id="A0A917EB18"/>
<evidence type="ECO:0000313" key="2">
    <source>
        <dbReference type="EMBL" id="GGE16344.1"/>
    </source>
</evidence>
<name>A0A917EB18_9HYPH</name>
<feature type="region of interest" description="Disordered" evidence="1">
    <location>
        <begin position="48"/>
        <end position="68"/>
    </location>
</feature>
<dbReference type="EMBL" id="BMIQ01000007">
    <property type="protein sequence ID" value="GGE16344.1"/>
    <property type="molecule type" value="Genomic_DNA"/>
</dbReference>
<dbReference type="Proteomes" id="UP000644699">
    <property type="component" value="Unassembled WGS sequence"/>
</dbReference>
<evidence type="ECO:0000256" key="1">
    <source>
        <dbReference type="SAM" id="MobiDB-lite"/>
    </source>
</evidence>
<gene>
    <name evidence="2" type="ORF">GCM10011390_39250</name>
</gene>
<comment type="caution">
    <text evidence="2">The sequence shown here is derived from an EMBL/GenBank/DDBJ whole genome shotgun (WGS) entry which is preliminary data.</text>
</comment>
<reference evidence="2" key="1">
    <citation type="journal article" date="2014" name="Int. J. Syst. Evol. Microbiol.">
        <title>Complete genome sequence of Corynebacterium casei LMG S-19264T (=DSM 44701T), isolated from a smear-ripened cheese.</title>
        <authorList>
            <consortium name="US DOE Joint Genome Institute (JGI-PGF)"/>
            <person name="Walter F."/>
            <person name="Albersmeier A."/>
            <person name="Kalinowski J."/>
            <person name="Ruckert C."/>
        </authorList>
    </citation>
    <scope>NUCLEOTIDE SEQUENCE</scope>
    <source>
        <strain evidence="2">CGMCC 1.15367</strain>
    </source>
</reference>
<organism evidence="2 3">
    <name type="scientific">Aureimonas endophytica</name>
    <dbReference type="NCBI Taxonomy" id="2027858"/>
    <lineage>
        <taxon>Bacteria</taxon>
        <taxon>Pseudomonadati</taxon>
        <taxon>Pseudomonadota</taxon>
        <taxon>Alphaproteobacteria</taxon>
        <taxon>Hyphomicrobiales</taxon>
        <taxon>Aurantimonadaceae</taxon>
        <taxon>Aureimonas</taxon>
    </lineage>
</organism>
<protein>
    <submittedName>
        <fullName evidence="2">Uncharacterized protein</fullName>
    </submittedName>
</protein>
<proteinExistence type="predicted"/>
<accession>A0A917EB18</accession>
<reference evidence="2" key="2">
    <citation type="submission" date="2020-09" db="EMBL/GenBank/DDBJ databases">
        <authorList>
            <person name="Sun Q."/>
            <person name="Zhou Y."/>
        </authorList>
    </citation>
    <scope>NUCLEOTIDE SEQUENCE</scope>
    <source>
        <strain evidence="2">CGMCC 1.15367</strain>
    </source>
</reference>
<sequence length="68" mass="7477">MRQPVRAVPAPAIQSKVREVMRHCTVHRVDTAMPDQLAELLRRLDVVTDTDDGPGDAAKRTANGTARN</sequence>
<keyword evidence="3" id="KW-1185">Reference proteome</keyword>
<evidence type="ECO:0000313" key="3">
    <source>
        <dbReference type="Proteomes" id="UP000644699"/>
    </source>
</evidence>